<dbReference type="EMBL" id="KQ981340">
    <property type="protein sequence ID" value="KYN42524.1"/>
    <property type="molecule type" value="Genomic_DNA"/>
</dbReference>
<proteinExistence type="predicted"/>
<accession>A0A195FRI7</accession>
<sequence length="233" mass="26821">MHDRTSQQPLVVRGRGSDLRAKGEAKIVTEEPDAKVKEDIARVEGRWMVRMTNREGRRDKVGRHVAAPARRGSPIVLRNRLCLITSNWLAVDNASGVHLALAENLKNFIHHSTLTFSVPLSDCFRLQVRDRSYPTIVILWPRWIDIGIDKATADFMPRRDCPRMISDPSSSGVKTSEEQPSWLLPRIWNVSREILRRFAPETSQRSYNVEDDLLCRKITYYAQYFSSCDSLNR</sequence>
<keyword evidence="2" id="KW-1185">Reference proteome</keyword>
<organism evidence="1 2">
    <name type="scientific">Trachymyrmex septentrionalis</name>
    <dbReference type="NCBI Taxonomy" id="34720"/>
    <lineage>
        <taxon>Eukaryota</taxon>
        <taxon>Metazoa</taxon>
        <taxon>Ecdysozoa</taxon>
        <taxon>Arthropoda</taxon>
        <taxon>Hexapoda</taxon>
        <taxon>Insecta</taxon>
        <taxon>Pterygota</taxon>
        <taxon>Neoptera</taxon>
        <taxon>Endopterygota</taxon>
        <taxon>Hymenoptera</taxon>
        <taxon>Apocrita</taxon>
        <taxon>Aculeata</taxon>
        <taxon>Formicoidea</taxon>
        <taxon>Formicidae</taxon>
        <taxon>Myrmicinae</taxon>
        <taxon>Trachymyrmex</taxon>
    </lineage>
</organism>
<gene>
    <name evidence="1" type="ORF">ALC56_03070</name>
</gene>
<reference evidence="1 2" key="1">
    <citation type="submission" date="2016-03" db="EMBL/GenBank/DDBJ databases">
        <title>Trachymyrmex septentrionalis WGS genome.</title>
        <authorList>
            <person name="Nygaard S."/>
            <person name="Hu H."/>
            <person name="Boomsma J."/>
            <person name="Zhang G."/>
        </authorList>
    </citation>
    <scope>NUCLEOTIDE SEQUENCE [LARGE SCALE GENOMIC DNA]</scope>
    <source>
        <strain evidence="1">Tsep2-gDNA-1</strain>
        <tissue evidence="1">Whole body</tissue>
    </source>
</reference>
<dbReference type="Proteomes" id="UP000078541">
    <property type="component" value="Unassembled WGS sequence"/>
</dbReference>
<name>A0A195FRI7_9HYME</name>
<protein>
    <submittedName>
        <fullName evidence="1">Uncharacterized protein</fullName>
    </submittedName>
</protein>
<evidence type="ECO:0000313" key="2">
    <source>
        <dbReference type="Proteomes" id="UP000078541"/>
    </source>
</evidence>
<evidence type="ECO:0000313" key="1">
    <source>
        <dbReference type="EMBL" id="KYN42524.1"/>
    </source>
</evidence>
<dbReference type="AlphaFoldDB" id="A0A195FRI7"/>